<keyword evidence="3" id="KW-1185">Reference proteome</keyword>
<feature type="chain" id="PRO_5045774198" description="LPS-assembly lipoprotein LptE" evidence="1">
    <location>
        <begin position="20"/>
        <end position="162"/>
    </location>
</feature>
<feature type="signal peptide" evidence="1">
    <location>
        <begin position="1"/>
        <end position="19"/>
    </location>
</feature>
<proteinExistence type="predicted"/>
<sequence length="162" mass="17937">MKKILMLASIMVMTTGLGACGFALRGSTQPTQLSPAHANVTIKLPDDRTALGLKQPLIKQLQSLAIIHQADSTNSIRIDRVQLRRYQLVGTLTEVRLVLSATVSYTIGDDISSIPMQVEQSYQYNEASVATVDQQGEKTKTWLYDHLAQRIAEQYYAKAKSP</sequence>
<dbReference type="Gene3D" id="3.30.160.150">
    <property type="entry name" value="Lipoprotein like domain"/>
    <property type="match status" value="1"/>
</dbReference>
<evidence type="ECO:0000313" key="3">
    <source>
        <dbReference type="Proteomes" id="UP001624684"/>
    </source>
</evidence>
<name>A0ABW8UBR5_9GAMM</name>
<dbReference type="Proteomes" id="UP001624684">
    <property type="component" value="Unassembled WGS sequence"/>
</dbReference>
<reference evidence="2 3" key="1">
    <citation type="submission" date="2024-11" db="EMBL/GenBank/DDBJ databases">
        <title>First Report of Moraxella oculi in Brazil in an Infectious Bovine Keratoconjunctivitis Outbreak.</title>
        <authorList>
            <person name="Carvalho C.V."/>
            <person name="Domingues R."/>
            <person name="Coutinho C."/>
            <person name="Honorio N.T.B.S."/>
            <person name="Faza D.R.L.R."/>
            <person name="Carvalho W.A."/>
            <person name="Machado A.B.F."/>
            <person name="Martins M.F."/>
            <person name="Gaspar E.B."/>
        </authorList>
    </citation>
    <scope>NUCLEOTIDE SEQUENCE [LARGE SCALE GENOMIC DNA]</scope>
    <source>
        <strain evidence="2 3">2117LE</strain>
    </source>
</reference>
<evidence type="ECO:0000313" key="2">
    <source>
        <dbReference type="EMBL" id="MFL1732486.1"/>
    </source>
</evidence>
<evidence type="ECO:0008006" key="4">
    <source>
        <dbReference type="Google" id="ProtNLM"/>
    </source>
</evidence>
<gene>
    <name evidence="2" type="ORF">ACJHVH_05695</name>
</gene>
<keyword evidence="1" id="KW-0732">Signal</keyword>
<organism evidence="2 3">
    <name type="scientific">Moraxella oculi</name>
    <dbReference type="NCBI Taxonomy" id="2940516"/>
    <lineage>
        <taxon>Bacteria</taxon>
        <taxon>Pseudomonadati</taxon>
        <taxon>Pseudomonadota</taxon>
        <taxon>Gammaproteobacteria</taxon>
        <taxon>Moraxellales</taxon>
        <taxon>Moraxellaceae</taxon>
        <taxon>Moraxella</taxon>
    </lineage>
</organism>
<evidence type="ECO:0000256" key="1">
    <source>
        <dbReference type="SAM" id="SignalP"/>
    </source>
</evidence>
<protein>
    <recommendedName>
        <fullName evidence="4">LPS-assembly lipoprotein LptE</fullName>
    </recommendedName>
</protein>
<dbReference type="EMBL" id="JBJJXE010000007">
    <property type="protein sequence ID" value="MFL1732486.1"/>
    <property type="molecule type" value="Genomic_DNA"/>
</dbReference>
<dbReference type="PROSITE" id="PS51257">
    <property type="entry name" value="PROKAR_LIPOPROTEIN"/>
    <property type="match status" value="1"/>
</dbReference>
<accession>A0ABW8UBR5</accession>
<dbReference type="RefSeq" id="WP_407069084.1">
    <property type="nucleotide sequence ID" value="NZ_JBJJXE010000007.1"/>
</dbReference>
<comment type="caution">
    <text evidence="2">The sequence shown here is derived from an EMBL/GenBank/DDBJ whole genome shotgun (WGS) entry which is preliminary data.</text>
</comment>